<dbReference type="Pfam" id="PF18717">
    <property type="entry name" value="CxC4"/>
    <property type="match status" value="1"/>
</dbReference>
<dbReference type="AlphaFoldDB" id="A0AAD5VES7"/>
<dbReference type="EMBL" id="JANIEX010001873">
    <property type="protein sequence ID" value="KAJ3553760.1"/>
    <property type="molecule type" value="Genomic_DNA"/>
</dbReference>
<dbReference type="Proteomes" id="UP001213000">
    <property type="component" value="Unassembled WGS sequence"/>
</dbReference>
<evidence type="ECO:0000313" key="3">
    <source>
        <dbReference type="EMBL" id="KAJ3553760.1"/>
    </source>
</evidence>
<evidence type="ECO:0000313" key="4">
    <source>
        <dbReference type="Proteomes" id="UP001213000"/>
    </source>
</evidence>
<sequence length="794" mass="88407">MPLKYLPKASHSNGQYMQLLGSKSEPLETFPATAFSQAPQPEIFPAPPRLPLITSPTKRVRAVDTKERSCKWRAAAKQPEKPEPIRGSVLITPNPASAAQDAQLEVPWEGGSGQLADFDLPFGEYADAVILGSAGFIQVSSDLCAVQGWDSRRSEATNQTFRWLLRRLSSSSAIKVLLTVPAKLFFQLLQGVLLPIEQLSLMKDQKLRAQGSGLALKICGTHACTKVPAFTSNFLQNDWVNPQQTGIFLTVLKWGQKLHSKSATLYTLWAALACCIEVQACPNCPPHWQHFIGPDLREQGIFNLNNSMLASHELLNEYTNAFTLSETPFDSWVQFLRGRYEEAGSKFMGKDQFRSCWFAFARLQKLESDFLCPDCGKQPENVIWDGVTLAFHQRQLLSTIQPPTTTFPESPLRPTKYIPSQQVLPNPALRKLLRNLTSPADRLKSTGQPGAPLPPAAEPDPETVSTILAELHKVNPSLAAVFQAYFTSAAREKSPVPQAVQSFFFQLAAEESILQMINRPSQAAIDQFLSNPRKENEYLLCSCPHLFHLLQLDQQKHGGLAYSALVLSVLQWLLQRSRSTLKLLSENSPPLLDDTSYEAPVTNWERTGCFYSMPQIRIRPAYPHLAGENIPEDRQQRGGKCSKDPSNPSTSNLPSCGKYFSTYGQQGLTGGIMVVWCTHSISYSFHCIPKCEGRNDVFSAMVTRWPRAPKRVVYDFSCALGPYCLLREPDFFADTLFIIDTFHARDHTKCAPACFAQTYSNVDPDVTNINTSAAESGNSAILRIRKAVSYMSQH</sequence>
<proteinExistence type="predicted"/>
<organism evidence="3 4">
    <name type="scientific">Leucocoprinus birnbaumii</name>
    <dbReference type="NCBI Taxonomy" id="56174"/>
    <lineage>
        <taxon>Eukaryota</taxon>
        <taxon>Fungi</taxon>
        <taxon>Dikarya</taxon>
        <taxon>Basidiomycota</taxon>
        <taxon>Agaricomycotina</taxon>
        <taxon>Agaricomycetes</taxon>
        <taxon>Agaricomycetidae</taxon>
        <taxon>Agaricales</taxon>
        <taxon>Agaricineae</taxon>
        <taxon>Agaricaceae</taxon>
        <taxon>Leucocoprinus</taxon>
    </lineage>
</organism>
<accession>A0AAD5VES7</accession>
<keyword evidence="4" id="KW-1185">Reference proteome</keyword>
<name>A0AAD5VES7_9AGAR</name>
<dbReference type="PANTHER" id="PTHR34305:SF1">
    <property type="entry name" value="SWIM-TYPE DOMAIN-CONTAINING PROTEIN"/>
    <property type="match status" value="1"/>
</dbReference>
<dbReference type="PANTHER" id="PTHR34305">
    <property type="entry name" value="EXPRESSED PROTEIN"/>
    <property type="match status" value="1"/>
</dbReference>
<protein>
    <recommendedName>
        <fullName evidence="2">HMG domain-containing protein</fullName>
    </recommendedName>
</protein>
<feature type="region of interest" description="Disordered" evidence="1">
    <location>
        <begin position="633"/>
        <end position="652"/>
    </location>
</feature>
<gene>
    <name evidence="3" type="ORF">NP233_g12574</name>
</gene>
<feature type="region of interest" description="Disordered" evidence="1">
    <location>
        <begin position="440"/>
        <end position="461"/>
    </location>
</feature>
<reference evidence="3" key="1">
    <citation type="submission" date="2022-07" db="EMBL/GenBank/DDBJ databases">
        <title>Genome Sequence of Leucocoprinus birnbaumii.</title>
        <authorList>
            <person name="Buettner E."/>
        </authorList>
    </citation>
    <scope>NUCLEOTIDE SEQUENCE</scope>
    <source>
        <strain evidence="3">VT141</strain>
    </source>
</reference>
<feature type="domain" description="HMG" evidence="2">
    <location>
        <begin position="257"/>
        <end position="360"/>
    </location>
</feature>
<dbReference type="InterPro" id="IPR040648">
    <property type="entry name" value="HMGXB3_CxC4"/>
</dbReference>
<evidence type="ECO:0000256" key="1">
    <source>
        <dbReference type="SAM" id="MobiDB-lite"/>
    </source>
</evidence>
<evidence type="ECO:0000259" key="2">
    <source>
        <dbReference type="Pfam" id="PF18717"/>
    </source>
</evidence>
<comment type="caution">
    <text evidence="3">The sequence shown here is derived from an EMBL/GenBank/DDBJ whole genome shotgun (WGS) entry which is preliminary data.</text>
</comment>